<dbReference type="Gene3D" id="3.10.20.30">
    <property type="match status" value="1"/>
</dbReference>
<dbReference type="PANTHER" id="PTHR43081:SF17">
    <property type="entry name" value="BLL5647 PROTEIN"/>
    <property type="match status" value="1"/>
</dbReference>
<evidence type="ECO:0000259" key="5">
    <source>
        <dbReference type="PROSITE" id="PS01033"/>
    </source>
</evidence>
<dbReference type="Pfam" id="PF00042">
    <property type="entry name" value="Globin"/>
    <property type="match status" value="1"/>
</dbReference>
<proteinExistence type="inferred from homology"/>
<dbReference type="SUPFAM" id="SSF55073">
    <property type="entry name" value="Nucleotide cyclase"/>
    <property type="match status" value="1"/>
</dbReference>
<name>A0ABT8SCV3_9BURK</name>
<keyword evidence="4" id="KW-0561">Oxygen transport</keyword>
<reference evidence="8" key="1">
    <citation type="submission" date="2023-06" db="EMBL/GenBank/DDBJ databases">
        <authorList>
            <person name="Jiang Y."/>
            <person name="Liu Q."/>
        </authorList>
    </citation>
    <scope>NUCLEOTIDE SEQUENCE</scope>
    <source>
        <strain evidence="8">CGMCC 1.12090</strain>
    </source>
</reference>
<dbReference type="Pfam" id="PF00111">
    <property type="entry name" value="Fer2"/>
    <property type="match status" value="1"/>
</dbReference>
<dbReference type="SMART" id="SM00044">
    <property type="entry name" value="CYCc"/>
    <property type="match status" value="1"/>
</dbReference>
<dbReference type="InterPro" id="IPR036010">
    <property type="entry name" value="2Fe-2S_ferredoxin-like_sf"/>
</dbReference>
<protein>
    <submittedName>
        <fullName evidence="8">Adenylate/guanylate cyclase domain-containing protein</fullName>
    </submittedName>
</protein>
<evidence type="ECO:0000313" key="9">
    <source>
        <dbReference type="Proteomes" id="UP001169027"/>
    </source>
</evidence>
<dbReference type="EMBL" id="JAUKVY010000026">
    <property type="protein sequence ID" value="MDO1536268.1"/>
    <property type="molecule type" value="Genomic_DNA"/>
</dbReference>
<keyword evidence="9" id="KW-1185">Reference proteome</keyword>
<evidence type="ECO:0000256" key="4">
    <source>
        <dbReference type="RuleBase" id="RU000356"/>
    </source>
</evidence>
<dbReference type="InterPro" id="IPR050697">
    <property type="entry name" value="Adenylyl/Guanylyl_Cyclase_3/4"/>
</dbReference>
<evidence type="ECO:0000256" key="1">
    <source>
        <dbReference type="ARBA" id="ARBA00004651"/>
    </source>
</evidence>
<comment type="similarity">
    <text evidence="4">Belongs to the globin family.</text>
</comment>
<evidence type="ECO:0000259" key="6">
    <source>
        <dbReference type="PROSITE" id="PS50125"/>
    </source>
</evidence>
<dbReference type="InterPro" id="IPR029787">
    <property type="entry name" value="Nucleotide_cyclase"/>
</dbReference>
<comment type="caution">
    <text evidence="8">The sequence shown here is derived from an EMBL/GenBank/DDBJ whole genome shotgun (WGS) entry which is preliminary data.</text>
</comment>
<dbReference type="InterPro" id="IPR012292">
    <property type="entry name" value="Globin/Proto"/>
</dbReference>
<evidence type="ECO:0000313" key="8">
    <source>
        <dbReference type="EMBL" id="MDO1536268.1"/>
    </source>
</evidence>
<feature type="domain" description="Guanylate cyclase" evidence="6">
    <location>
        <begin position="120"/>
        <end position="253"/>
    </location>
</feature>
<feature type="domain" description="Globin" evidence="5">
    <location>
        <begin position="301"/>
        <end position="435"/>
    </location>
</feature>
<evidence type="ECO:0000256" key="2">
    <source>
        <dbReference type="ARBA" id="ARBA00022475"/>
    </source>
</evidence>
<dbReference type="InterPro" id="IPR001041">
    <property type="entry name" value="2Fe-2S_ferredoxin-type"/>
</dbReference>
<gene>
    <name evidence="8" type="ORF">Q2T77_28670</name>
</gene>
<sequence>MTTIVYLGDDKTVSVADPGMTVLDISIAHKIPHLRECGGNGRCTTCRVRICDGIQNVSPRTPREAEVAEARRWDRFTRLACQARVGGDVTLERLVRHCADVSRLQLEQASIAPPEERTLAILFCDIREFTSFVDSNLAYDVVHILNRFFTAIGDAILINNGIIHQYVGDQVVGLFGVGADSLEKSCLDSLRAGLGILQTLTDLNAALSAEFGVTLDIGVGAHCGPLVVGMMGHPSQLQFTAVGDAMNVASRIEDANKTLGTRFLVSEILFDHVAQVPVQARRTQAVLKGKRDTFKLVEVIGFVAPEPALLVQSTIGVLLQHQKQFTAHLYRRLFELDPGTQPLFRGNLETQGQMLSHMLQFLVYAMSRPETLRLGLRDLGRRHDAYGVAAGHYPAFRRAFLDSARMVLGEKYTPQVEMAWTDTIDVMVQAMLGRH</sequence>
<dbReference type="PANTHER" id="PTHR43081">
    <property type="entry name" value="ADENYLATE CYCLASE, TERMINAL-DIFFERENTIATION SPECIFIC-RELATED"/>
    <property type="match status" value="1"/>
</dbReference>
<feature type="domain" description="2Fe-2S ferredoxin-type" evidence="7">
    <location>
        <begin position="2"/>
        <end position="97"/>
    </location>
</feature>
<dbReference type="InterPro" id="IPR012675">
    <property type="entry name" value="Beta-grasp_dom_sf"/>
</dbReference>
<dbReference type="Gene3D" id="1.10.490.10">
    <property type="entry name" value="Globins"/>
    <property type="match status" value="1"/>
</dbReference>
<keyword evidence="2" id="KW-1003">Cell membrane</keyword>
<evidence type="ECO:0000259" key="7">
    <source>
        <dbReference type="PROSITE" id="PS51085"/>
    </source>
</evidence>
<dbReference type="InterPro" id="IPR009050">
    <property type="entry name" value="Globin-like_sf"/>
</dbReference>
<accession>A0ABT8SCV3</accession>
<dbReference type="PROSITE" id="PS50125">
    <property type="entry name" value="GUANYLATE_CYCLASE_2"/>
    <property type="match status" value="1"/>
</dbReference>
<dbReference type="Pfam" id="PF00211">
    <property type="entry name" value="Guanylate_cyc"/>
    <property type="match status" value="1"/>
</dbReference>
<dbReference type="Proteomes" id="UP001169027">
    <property type="component" value="Unassembled WGS sequence"/>
</dbReference>
<organism evidence="8 9">
    <name type="scientific">Variovorax ginsengisoli</name>
    <dbReference type="NCBI Taxonomy" id="363844"/>
    <lineage>
        <taxon>Bacteria</taxon>
        <taxon>Pseudomonadati</taxon>
        <taxon>Pseudomonadota</taxon>
        <taxon>Betaproteobacteria</taxon>
        <taxon>Burkholderiales</taxon>
        <taxon>Comamonadaceae</taxon>
        <taxon>Variovorax</taxon>
    </lineage>
</organism>
<keyword evidence="4" id="KW-0349">Heme</keyword>
<dbReference type="PROSITE" id="PS01033">
    <property type="entry name" value="GLOBIN"/>
    <property type="match status" value="1"/>
</dbReference>
<dbReference type="SUPFAM" id="SSF54292">
    <property type="entry name" value="2Fe-2S ferredoxin-like"/>
    <property type="match status" value="1"/>
</dbReference>
<keyword evidence="3" id="KW-0472">Membrane</keyword>
<dbReference type="InterPro" id="IPR001054">
    <property type="entry name" value="A/G_cyclase"/>
</dbReference>
<dbReference type="CDD" id="cd00207">
    <property type="entry name" value="fer2"/>
    <property type="match status" value="1"/>
</dbReference>
<keyword evidence="4" id="KW-0408">Iron</keyword>
<dbReference type="RefSeq" id="WP_301814266.1">
    <property type="nucleotide sequence ID" value="NZ_JAUJZH010000026.1"/>
</dbReference>
<dbReference type="SUPFAM" id="SSF46458">
    <property type="entry name" value="Globin-like"/>
    <property type="match status" value="1"/>
</dbReference>
<dbReference type="CDD" id="cd07302">
    <property type="entry name" value="CHD"/>
    <property type="match status" value="1"/>
</dbReference>
<dbReference type="Gene3D" id="3.30.70.1230">
    <property type="entry name" value="Nucleotide cyclase"/>
    <property type="match status" value="1"/>
</dbReference>
<dbReference type="InterPro" id="IPR000971">
    <property type="entry name" value="Globin"/>
</dbReference>
<comment type="subcellular location">
    <subcellularLocation>
        <location evidence="1">Cell membrane</location>
        <topology evidence="1">Multi-pass membrane protein</topology>
    </subcellularLocation>
</comment>
<dbReference type="PROSITE" id="PS51085">
    <property type="entry name" value="2FE2S_FER_2"/>
    <property type="match status" value="1"/>
</dbReference>
<evidence type="ECO:0000256" key="3">
    <source>
        <dbReference type="ARBA" id="ARBA00023136"/>
    </source>
</evidence>
<keyword evidence="4" id="KW-0479">Metal-binding</keyword>
<keyword evidence="4" id="KW-0813">Transport</keyword>